<organism evidence="2 3">
    <name type="scientific">Amanita muscaria (strain Koide BX008)</name>
    <dbReference type="NCBI Taxonomy" id="946122"/>
    <lineage>
        <taxon>Eukaryota</taxon>
        <taxon>Fungi</taxon>
        <taxon>Dikarya</taxon>
        <taxon>Basidiomycota</taxon>
        <taxon>Agaricomycotina</taxon>
        <taxon>Agaricomycetes</taxon>
        <taxon>Agaricomycetidae</taxon>
        <taxon>Agaricales</taxon>
        <taxon>Pluteineae</taxon>
        <taxon>Amanitaceae</taxon>
        <taxon>Amanita</taxon>
    </lineage>
</organism>
<dbReference type="OrthoDB" id="2687259at2759"/>
<dbReference type="STRING" id="946122.A0A0C2RZA3"/>
<dbReference type="HOGENOM" id="CLU_002498_0_1_1"/>
<gene>
    <name evidence="2" type="ORF">M378DRAFT_17700</name>
</gene>
<feature type="compositionally biased region" description="Low complexity" evidence="1">
    <location>
        <begin position="768"/>
        <end position="786"/>
    </location>
</feature>
<feature type="region of interest" description="Disordered" evidence="1">
    <location>
        <begin position="1164"/>
        <end position="1237"/>
    </location>
</feature>
<accession>A0A0C2RZA3</accession>
<evidence type="ECO:0000256" key="1">
    <source>
        <dbReference type="SAM" id="MobiDB-lite"/>
    </source>
</evidence>
<reference evidence="2 3" key="1">
    <citation type="submission" date="2014-04" db="EMBL/GenBank/DDBJ databases">
        <title>Evolutionary Origins and Diversification of the Mycorrhizal Mutualists.</title>
        <authorList>
            <consortium name="DOE Joint Genome Institute"/>
            <consortium name="Mycorrhizal Genomics Consortium"/>
            <person name="Kohler A."/>
            <person name="Kuo A."/>
            <person name="Nagy L.G."/>
            <person name="Floudas D."/>
            <person name="Copeland A."/>
            <person name="Barry K.W."/>
            <person name="Cichocki N."/>
            <person name="Veneault-Fourrey C."/>
            <person name="LaButti K."/>
            <person name="Lindquist E.A."/>
            <person name="Lipzen A."/>
            <person name="Lundell T."/>
            <person name="Morin E."/>
            <person name="Murat C."/>
            <person name="Riley R."/>
            <person name="Ohm R."/>
            <person name="Sun H."/>
            <person name="Tunlid A."/>
            <person name="Henrissat B."/>
            <person name="Grigoriev I.V."/>
            <person name="Hibbett D.S."/>
            <person name="Martin F."/>
        </authorList>
    </citation>
    <scope>NUCLEOTIDE SEQUENCE [LARGE SCALE GENOMIC DNA]</scope>
    <source>
        <strain evidence="2 3">Koide BX008</strain>
    </source>
</reference>
<name>A0A0C2RZA3_AMAMK</name>
<keyword evidence="3" id="KW-1185">Reference proteome</keyword>
<dbReference type="InParanoid" id="A0A0C2RZA3"/>
<evidence type="ECO:0000313" key="3">
    <source>
        <dbReference type="Proteomes" id="UP000054549"/>
    </source>
</evidence>
<protein>
    <submittedName>
        <fullName evidence="2">Uncharacterized protein</fullName>
    </submittedName>
</protein>
<feature type="region of interest" description="Disordered" evidence="1">
    <location>
        <begin position="755"/>
        <end position="791"/>
    </location>
</feature>
<dbReference type="Proteomes" id="UP000054549">
    <property type="component" value="Unassembled WGS sequence"/>
</dbReference>
<dbReference type="EMBL" id="KN818482">
    <property type="protein sequence ID" value="KIL55700.1"/>
    <property type="molecule type" value="Genomic_DNA"/>
</dbReference>
<feature type="compositionally biased region" description="Pro residues" evidence="1">
    <location>
        <begin position="80"/>
        <end position="89"/>
    </location>
</feature>
<dbReference type="Pfam" id="PF18759">
    <property type="entry name" value="Plavaka"/>
    <property type="match status" value="1"/>
</dbReference>
<dbReference type="InterPro" id="IPR041078">
    <property type="entry name" value="Plavaka"/>
</dbReference>
<dbReference type="AlphaFoldDB" id="A0A0C2RZA3"/>
<evidence type="ECO:0000313" key="2">
    <source>
        <dbReference type="EMBL" id="KIL55700.1"/>
    </source>
</evidence>
<proteinExistence type="predicted"/>
<sequence length="1237" mass="142908">MSLPCPNSWCGRTFQIPRSLAGHRRRCDKANEHHAVATVAKRARYNEVPPLGTTTDDPSGMSMDPVEPDDPLTEQVPNVPETPPTPPLRPSGRPNRHIRLPRRYVNELPPLPPQVEPNRVPENQIHDEEEENHDDGRPWCYTECDGYGVYRGYRSRFPSYNPDNQLSLDTQCDSPNFSTATDNSEKRPWWAVFGKSLTEVKETLFAPFLNPSTFRLMNWFYSGSNLKSFIELDRLVHTVLLAPDFNVIHLEGFRSSREAERLDNFVEGSDSIFSASDGWIQGTLELPLPCEKIKNTSEATAPKFSIDGVYHRRIMEVIKSAVRQTAAEHFHITPFTTYWKRTTDSPPERIFSEVYTSDAFIEEQRKIDSTPHLADEEHEKMIIGLMLWSDSTRLANFGNASLWPIYLYFANQSKYIRVKPKSFAGHHIAYVPKLNDRFDDFYREVYGMPPSTEVLKHCRREILQLILFLLLDDEFMHAYEHGIILEFVDGVRRRVFPRFFTHSADYPEKVALSCIKYLAKCPCPLCLIEKSNIKQLGTERDRHQRETLARNDSLHRQTVVENVRQTVFEQGLPLSSTYIQQTLEAESLTPTRNAYSTKFLTHGVNFYSLFVPDLLHEVELGVWKALFTHLIRILHAHGNDSVQKLNSRYRAMPTFGHSTIRKFKQNVSGAKQLAARDYEDLLQCAVPAFDGLLPPAHNKIVCELLFEMATWHALAKLRLHTETTLKRLRGSTKRLGKDLRFFCSNICPAYDTRELPAEETARRRRQATKPTNPASTTTSAPTGGRAAPKRRTFNMETYKMHALGHYEEYIRRFGTSDNYNTQTGELEHCRVKRFYPRTSKAKYTQGISKQERRERTLFHMSDRLRIANENQAEDVPNTEDSPPQPIQQATIDFRSREVLPPTDPEKSYHISNETKFKLYLYDWLAKEPGNPGMKKFIPRLKTHILARLRNLEYNGDEHQFSNEELSDVIILDDTLYRHKVLRINFTTYDLRRDQDSVNPRNHADIQVLADEEPDGSTTTHPYWYARVLGVFHVNVCLKSDMTRKRQRLDFLWVRWFGRIINQRLPGGWKARCFHRVGFINPEDEAAFGFIDPANVIRGVYLTPDFRGHSDDENLRKDWVQFYVNIFADRDMVMRFRGGGIGHKAIRDAVDVFLQDRHPVDVAIDEQTAEDENEAIDIDNDENEAGRDEEVDQDEDEQSEGGAELQEEDEICDEGDALGPEDGEDEEGEEDTFNYSTL</sequence>
<feature type="compositionally biased region" description="Acidic residues" evidence="1">
    <location>
        <begin position="1164"/>
        <end position="1231"/>
    </location>
</feature>
<feature type="region of interest" description="Disordered" evidence="1">
    <location>
        <begin position="44"/>
        <end position="96"/>
    </location>
</feature>